<feature type="region of interest" description="Disordered" evidence="1">
    <location>
        <begin position="29"/>
        <end position="53"/>
    </location>
</feature>
<evidence type="ECO:0000313" key="2">
    <source>
        <dbReference type="EMBL" id="MSC63145.1"/>
    </source>
</evidence>
<sequence length="294" mass="34403">MRCNYIREKKYQCGDDYMAVGVFSIIPQEHRGRGKKRKESSEGQKAKNKMASLRKRQRKALTNFSPAGMFLTGTYEDPFLPEDILACRRDVENYKRRVMAATCKRFGARREDIRLMLVAVRKGEAGRLHMHGFAECQGLTAAQRREWREMLEDLWRRRIPGSNEFEPLGTMNVNRIDMKKLLGKSVQGEYGTMGYFYGHKERLWVETANLRPAIEQAPNDGRWSRKQLRAACGEKQNDAKWWEQRFPGWKMEKCIVLEPGGLHESPKREGNGWERLEPQCYVILRRREAAILRT</sequence>
<dbReference type="RefSeq" id="WP_154277003.1">
    <property type="nucleotide sequence ID" value="NZ_WKQN01000005.1"/>
</dbReference>
<organism evidence="2 3">
    <name type="scientific">Faecalibacterium prausnitzii</name>
    <dbReference type="NCBI Taxonomy" id="853"/>
    <lineage>
        <taxon>Bacteria</taxon>
        <taxon>Bacillati</taxon>
        <taxon>Bacillota</taxon>
        <taxon>Clostridia</taxon>
        <taxon>Eubacteriales</taxon>
        <taxon>Oscillospiraceae</taxon>
        <taxon>Faecalibacterium</taxon>
    </lineage>
</organism>
<gene>
    <name evidence="2" type="ORF">GKD95_07310</name>
</gene>
<dbReference type="EMBL" id="WKQN01000005">
    <property type="protein sequence ID" value="MSC63145.1"/>
    <property type="molecule type" value="Genomic_DNA"/>
</dbReference>
<proteinExistence type="predicted"/>
<protein>
    <recommendedName>
        <fullName evidence="4">Rep protein</fullName>
    </recommendedName>
</protein>
<dbReference type="Proteomes" id="UP000461506">
    <property type="component" value="Unassembled WGS sequence"/>
</dbReference>
<dbReference type="AlphaFoldDB" id="A0A844DUQ5"/>
<comment type="caution">
    <text evidence="2">The sequence shown here is derived from an EMBL/GenBank/DDBJ whole genome shotgun (WGS) entry which is preliminary data.</text>
</comment>
<reference evidence="2 3" key="1">
    <citation type="journal article" date="2019" name="Nat. Med.">
        <title>A library of human gut bacterial isolates paired with longitudinal multiomics data enables mechanistic microbiome research.</title>
        <authorList>
            <person name="Poyet M."/>
            <person name="Groussin M."/>
            <person name="Gibbons S.M."/>
            <person name="Avila-Pacheco J."/>
            <person name="Jiang X."/>
            <person name="Kearney S.M."/>
            <person name="Perrotta A.R."/>
            <person name="Berdy B."/>
            <person name="Zhao S."/>
            <person name="Lieberman T.D."/>
            <person name="Swanson P.K."/>
            <person name="Smith M."/>
            <person name="Roesemann S."/>
            <person name="Alexander J.E."/>
            <person name="Rich S.A."/>
            <person name="Livny J."/>
            <person name="Vlamakis H."/>
            <person name="Clish C."/>
            <person name="Bullock K."/>
            <person name="Deik A."/>
            <person name="Scott J."/>
            <person name="Pierce K.A."/>
            <person name="Xavier R.J."/>
            <person name="Alm E.J."/>
        </authorList>
    </citation>
    <scope>NUCLEOTIDE SEQUENCE [LARGE SCALE GENOMIC DNA]</scope>
    <source>
        <strain evidence="2 3">BIOML-A1</strain>
    </source>
</reference>
<name>A0A844DUQ5_9FIRM</name>
<accession>A0A844DUQ5</accession>
<evidence type="ECO:0000256" key="1">
    <source>
        <dbReference type="SAM" id="MobiDB-lite"/>
    </source>
</evidence>
<evidence type="ECO:0000313" key="3">
    <source>
        <dbReference type="Proteomes" id="UP000461506"/>
    </source>
</evidence>
<evidence type="ECO:0008006" key="4">
    <source>
        <dbReference type="Google" id="ProtNLM"/>
    </source>
</evidence>